<dbReference type="InterPro" id="IPR001304">
    <property type="entry name" value="C-type_lectin-like"/>
</dbReference>
<evidence type="ECO:0000256" key="1">
    <source>
        <dbReference type="ARBA" id="ARBA00004401"/>
    </source>
</evidence>
<evidence type="ECO:0000313" key="6">
    <source>
        <dbReference type="Ensembl" id="ENSSANP00000007993.1"/>
    </source>
</evidence>
<evidence type="ECO:0000313" key="7">
    <source>
        <dbReference type="Proteomes" id="UP000472260"/>
    </source>
</evidence>
<sequence>MKWSNEKAVSGTAHSILSIYAFLNPQHCHQERFCPPKWTEVLLTVFAVSLFFALGGLCALSILYVSVSVKLSAQETNVTIMVRETEELRANYTRVTEDLHINDSELFMVRELAANFSIVGERLSFYEGEMDTFSYAFISAFTAQSLNCDMSLTSFHGKLYFFSSNKMDWSSSRAFCVSKGADLVTITSRTEQLFLASKIKDTYWIGLNDLDTEGLWVWVNNQTLNETGVLFWHGRDSEISEPDNWKKEDLTGENCALVNNNFNYLNNWFDSSCNSKWKFICEKK</sequence>
<dbReference type="GO" id="GO:0030246">
    <property type="term" value="F:carbohydrate binding"/>
    <property type="evidence" value="ECO:0007669"/>
    <property type="project" value="UniProtKB-KW"/>
</dbReference>
<name>A0A671KP37_9TELE</name>
<keyword evidence="4" id="KW-0472">Membrane</keyword>
<dbReference type="InterPro" id="IPR018378">
    <property type="entry name" value="C-type_lectin_CS"/>
</dbReference>
<keyword evidence="2" id="KW-0430">Lectin</keyword>
<evidence type="ECO:0000256" key="2">
    <source>
        <dbReference type="ARBA" id="ARBA00022734"/>
    </source>
</evidence>
<dbReference type="PANTHER" id="PTHR45710:SF26">
    <property type="entry name" value="RH26557P"/>
    <property type="match status" value="1"/>
</dbReference>
<keyword evidence="4" id="KW-1133">Transmembrane helix</keyword>
<dbReference type="Pfam" id="PF00059">
    <property type="entry name" value="Lectin_C"/>
    <property type="match status" value="1"/>
</dbReference>
<dbReference type="InterPro" id="IPR016187">
    <property type="entry name" value="CTDL_fold"/>
</dbReference>
<accession>A0A671KP37</accession>
<keyword evidence="4" id="KW-0812">Transmembrane</keyword>
<dbReference type="Gene3D" id="3.10.100.10">
    <property type="entry name" value="Mannose-Binding Protein A, subunit A"/>
    <property type="match status" value="1"/>
</dbReference>
<dbReference type="InterPro" id="IPR050828">
    <property type="entry name" value="C-type_lectin/matrix_domain"/>
</dbReference>
<dbReference type="PROSITE" id="PS00615">
    <property type="entry name" value="C_TYPE_LECTIN_1"/>
    <property type="match status" value="1"/>
</dbReference>
<dbReference type="AlphaFoldDB" id="A0A671KP37"/>
<dbReference type="CDD" id="cd03590">
    <property type="entry name" value="CLECT_DC-SIGN_like"/>
    <property type="match status" value="1"/>
</dbReference>
<reference evidence="6" key="2">
    <citation type="submission" date="2025-09" db="UniProtKB">
        <authorList>
            <consortium name="Ensembl"/>
        </authorList>
    </citation>
    <scope>IDENTIFICATION</scope>
</reference>
<dbReference type="PANTHER" id="PTHR45710">
    <property type="entry name" value="C-TYPE LECTIN DOMAIN-CONTAINING PROTEIN 180"/>
    <property type="match status" value="1"/>
</dbReference>
<protein>
    <submittedName>
        <fullName evidence="6">C-type lectin domain family 4 member C-like</fullName>
    </submittedName>
</protein>
<reference evidence="6" key="1">
    <citation type="submission" date="2025-08" db="UniProtKB">
        <authorList>
            <consortium name="Ensembl"/>
        </authorList>
    </citation>
    <scope>IDENTIFICATION</scope>
</reference>
<keyword evidence="3" id="KW-1015">Disulfide bond</keyword>
<feature type="transmembrane region" description="Helical" evidence="4">
    <location>
        <begin position="41"/>
        <end position="65"/>
    </location>
</feature>
<evidence type="ECO:0000259" key="5">
    <source>
        <dbReference type="PROSITE" id="PS50041"/>
    </source>
</evidence>
<feature type="domain" description="C-type lectin" evidence="5">
    <location>
        <begin position="155"/>
        <end position="282"/>
    </location>
</feature>
<gene>
    <name evidence="6" type="primary">LOC107683333</name>
</gene>
<dbReference type="InterPro" id="IPR033989">
    <property type="entry name" value="CD209-like_CTLD"/>
</dbReference>
<dbReference type="SMART" id="SM00034">
    <property type="entry name" value="CLECT"/>
    <property type="match status" value="1"/>
</dbReference>
<dbReference type="Ensembl" id="ENSSANT00000008580.1">
    <property type="protein sequence ID" value="ENSSANP00000007993.1"/>
    <property type="gene ID" value="ENSSANG00000004554.1"/>
</dbReference>
<dbReference type="InterPro" id="IPR016186">
    <property type="entry name" value="C-type_lectin-like/link_sf"/>
</dbReference>
<dbReference type="GO" id="GO:0005886">
    <property type="term" value="C:plasma membrane"/>
    <property type="evidence" value="ECO:0007669"/>
    <property type="project" value="UniProtKB-SubCell"/>
</dbReference>
<dbReference type="SUPFAM" id="SSF56436">
    <property type="entry name" value="C-type lectin-like"/>
    <property type="match status" value="1"/>
</dbReference>
<dbReference type="PROSITE" id="PS50041">
    <property type="entry name" value="C_TYPE_LECTIN_2"/>
    <property type="match status" value="1"/>
</dbReference>
<evidence type="ECO:0000256" key="3">
    <source>
        <dbReference type="ARBA" id="ARBA00023157"/>
    </source>
</evidence>
<proteinExistence type="predicted"/>
<comment type="subcellular location">
    <subcellularLocation>
        <location evidence="1">Cell membrane</location>
        <topology evidence="1">Single-pass type II membrane protein</topology>
    </subcellularLocation>
</comment>
<evidence type="ECO:0000256" key="4">
    <source>
        <dbReference type="SAM" id="Phobius"/>
    </source>
</evidence>
<keyword evidence="7" id="KW-1185">Reference proteome</keyword>
<organism evidence="6 7">
    <name type="scientific">Sinocyclocheilus anshuiensis</name>
    <dbReference type="NCBI Taxonomy" id="1608454"/>
    <lineage>
        <taxon>Eukaryota</taxon>
        <taxon>Metazoa</taxon>
        <taxon>Chordata</taxon>
        <taxon>Craniata</taxon>
        <taxon>Vertebrata</taxon>
        <taxon>Euteleostomi</taxon>
        <taxon>Actinopterygii</taxon>
        <taxon>Neopterygii</taxon>
        <taxon>Teleostei</taxon>
        <taxon>Ostariophysi</taxon>
        <taxon>Cypriniformes</taxon>
        <taxon>Cyprinidae</taxon>
        <taxon>Cyprininae</taxon>
        <taxon>Sinocyclocheilus</taxon>
    </lineage>
</organism>
<dbReference type="Proteomes" id="UP000472260">
    <property type="component" value="Unassembled WGS sequence"/>
</dbReference>